<sequence>MRFAYGRQANLRALAVGRIVTGTNKRRTVVREREGSAVSYGFLRDRKRQHAFASAEAQTRFLGDTLPCQSGRD</sequence>
<proteinExistence type="predicted"/>
<reference evidence="1" key="1">
    <citation type="submission" date="2021-02" db="EMBL/GenBank/DDBJ databases">
        <authorList>
            <person name="Cremers G."/>
            <person name="Picone N."/>
        </authorList>
    </citation>
    <scope>NUCLEOTIDE SEQUENCE</scope>
    <source>
        <strain evidence="1">PQ17</strain>
    </source>
</reference>
<protein>
    <submittedName>
        <fullName evidence="1">Uncharacterized protein</fullName>
    </submittedName>
</protein>
<accession>A0A8J2FSS8</accession>
<evidence type="ECO:0000313" key="1">
    <source>
        <dbReference type="EMBL" id="CAF0698513.1"/>
    </source>
</evidence>
<dbReference type="EMBL" id="CAJNOB010000021">
    <property type="protein sequence ID" value="CAF0698513.1"/>
    <property type="molecule type" value="Genomic_DNA"/>
</dbReference>
<dbReference type="AlphaFoldDB" id="A0A8J2FSS8"/>
<name>A0A8J2FSS8_9BACT</name>
<dbReference type="Proteomes" id="UP000663859">
    <property type="component" value="Unassembled WGS sequence"/>
</dbReference>
<organism evidence="1 2">
    <name type="scientific">Candidatus Methylacidithermus pantelleriae</name>
    <dbReference type="NCBI Taxonomy" id="2744239"/>
    <lineage>
        <taxon>Bacteria</taxon>
        <taxon>Pseudomonadati</taxon>
        <taxon>Verrucomicrobiota</taxon>
        <taxon>Methylacidiphilae</taxon>
        <taxon>Methylacidiphilales</taxon>
        <taxon>Methylacidiphilaceae</taxon>
        <taxon>Candidatus Methylacidithermus</taxon>
    </lineage>
</organism>
<gene>
    <name evidence="1" type="ORF">MPNT_280010</name>
</gene>
<keyword evidence="2" id="KW-1185">Reference proteome</keyword>
<evidence type="ECO:0000313" key="2">
    <source>
        <dbReference type="Proteomes" id="UP000663859"/>
    </source>
</evidence>
<comment type="caution">
    <text evidence="1">The sequence shown here is derived from an EMBL/GenBank/DDBJ whole genome shotgun (WGS) entry which is preliminary data.</text>
</comment>